<accession>A0A1Q5ZZJ2</accession>
<dbReference type="Proteomes" id="UP000186720">
    <property type="component" value="Unassembled WGS sequence"/>
</dbReference>
<gene>
    <name evidence="1" type="ORF">RG47T_2621</name>
</gene>
<dbReference type="AlphaFoldDB" id="A0A1Q5ZZJ2"/>
<comment type="caution">
    <text evidence="1">The sequence shown here is derived from an EMBL/GenBank/DDBJ whole genome shotgun (WGS) entry which is preliminary data.</text>
</comment>
<keyword evidence="2" id="KW-1185">Reference proteome</keyword>
<name>A0A1Q5ZZJ2_9SPHI</name>
<reference evidence="1 2" key="1">
    <citation type="submission" date="2016-11" db="EMBL/GenBank/DDBJ databases">
        <title>Whole Genome Sequencing of Mucilaginibacter polytrichastri RG4-7(T) isolated from the moss sample.</title>
        <authorList>
            <person name="Li Y."/>
        </authorList>
    </citation>
    <scope>NUCLEOTIDE SEQUENCE [LARGE SCALE GENOMIC DNA]</scope>
    <source>
        <strain evidence="1 2">RG4-7</strain>
    </source>
</reference>
<organism evidence="1 2">
    <name type="scientific">Mucilaginibacter polytrichastri</name>
    <dbReference type="NCBI Taxonomy" id="1302689"/>
    <lineage>
        <taxon>Bacteria</taxon>
        <taxon>Pseudomonadati</taxon>
        <taxon>Bacteroidota</taxon>
        <taxon>Sphingobacteriia</taxon>
        <taxon>Sphingobacteriales</taxon>
        <taxon>Sphingobacteriaceae</taxon>
        <taxon>Mucilaginibacter</taxon>
    </lineage>
</organism>
<evidence type="ECO:0000313" key="1">
    <source>
        <dbReference type="EMBL" id="OKS87162.1"/>
    </source>
</evidence>
<dbReference type="EMBL" id="MPPL01000001">
    <property type="protein sequence ID" value="OKS87162.1"/>
    <property type="molecule type" value="Genomic_DNA"/>
</dbReference>
<proteinExistence type="predicted"/>
<dbReference type="STRING" id="1302689.RG47T_2621"/>
<protein>
    <submittedName>
        <fullName evidence="1">Uncharacterized protein</fullName>
    </submittedName>
</protein>
<sequence>MWLFLSKVAVTIPVNIAQKNALIIKVYISAIVFICIG</sequence>
<evidence type="ECO:0000313" key="2">
    <source>
        <dbReference type="Proteomes" id="UP000186720"/>
    </source>
</evidence>